<dbReference type="NCBIfam" id="TIGR04045">
    <property type="entry name" value="MSMEG_0567_GNAT"/>
    <property type="match status" value="1"/>
</dbReference>
<accession>A0A6M8HNK8</accession>
<dbReference type="GO" id="GO:0016747">
    <property type="term" value="F:acyltransferase activity, transferring groups other than amino-acyl groups"/>
    <property type="evidence" value="ECO:0007669"/>
    <property type="project" value="InterPro"/>
</dbReference>
<proteinExistence type="predicted"/>
<evidence type="ECO:0000259" key="1">
    <source>
        <dbReference type="PROSITE" id="PS51186"/>
    </source>
</evidence>
<gene>
    <name evidence="2" type="ORF">HN018_07255</name>
</gene>
<sequence length="187" mass="21024">MAMWDQPAAPFIPGQYCVRIAQAAWERDGHFRLRHEVFCDEQQVFSRTDRDAIDDDAILLVATTCVLGSPHSVVGAVRIHEDEPGSWRGSRLAVQADHRRVGRLGAELIRLAVCTAHQRGATRFLAQVQVQNVTLFERMNWRSLEQITVHGLPHHLMQADLAHYPPHGLVETRMVRPLAARAMAQAA</sequence>
<dbReference type="Proteomes" id="UP000500767">
    <property type="component" value="Chromosome"/>
</dbReference>
<dbReference type="EMBL" id="CP053708">
    <property type="protein sequence ID" value="QKE89867.1"/>
    <property type="molecule type" value="Genomic_DNA"/>
</dbReference>
<reference evidence="2 3" key="1">
    <citation type="journal article" date="2014" name="World J. Microbiol. Biotechnol.">
        <title>Biodiversity and physiological characteristics of Antarctic and Arctic lichens-associated bacteria.</title>
        <authorList>
            <person name="Lee Y.M."/>
            <person name="Kim E.H."/>
            <person name="Lee H.K."/>
            <person name="Hong S.G."/>
        </authorList>
    </citation>
    <scope>NUCLEOTIDE SEQUENCE [LARGE SCALE GENOMIC DNA]</scope>
    <source>
        <strain evidence="2 3">PAMC 26569</strain>
    </source>
</reference>
<dbReference type="Gene3D" id="3.40.630.30">
    <property type="match status" value="1"/>
</dbReference>
<feature type="domain" description="N-acetyltransferase" evidence="1">
    <location>
        <begin position="18"/>
        <end position="179"/>
    </location>
</feature>
<dbReference type="InterPro" id="IPR016181">
    <property type="entry name" value="Acyl_CoA_acyltransferase"/>
</dbReference>
<dbReference type="RefSeq" id="WP_171834855.1">
    <property type="nucleotide sequence ID" value="NZ_CP053708.1"/>
</dbReference>
<organism evidence="2 3">
    <name type="scientific">Lichenicola cladoniae</name>
    <dbReference type="NCBI Taxonomy" id="1484109"/>
    <lineage>
        <taxon>Bacteria</taxon>
        <taxon>Pseudomonadati</taxon>
        <taxon>Pseudomonadota</taxon>
        <taxon>Alphaproteobacteria</taxon>
        <taxon>Acetobacterales</taxon>
        <taxon>Acetobacteraceae</taxon>
        <taxon>Lichenicola</taxon>
    </lineage>
</organism>
<keyword evidence="2" id="KW-0808">Transferase</keyword>
<dbReference type="InterPro" id="IPR024035">
    <property type="entry name" value="MSMEG_0567_GNAT"/>
</dbReference>
<name>A0A6M8HNK8_9PROT</name>
<evidence type="ECO:0000313" key="2">
    <source>
        <dbReference type="EMBL" id="QKE89867.1"/>
    </source>
</evidence>
<evidence type="ECO:0000313" key="3">
    <source>
        <dbReference type="Proteomes" id="UP000500767"/>
    </source>
</evidence>
<dbReference type="PROSITE" id="PS51186">
    <property type="entry name" value="GNAT"/>
    <property type="match status" value="1"/>
</dbReference>
<protein>
    <submittedName>
        <fullName evidence="2">Histone acetyltransferase</fullName>
    </submittedName>
</protein>
<keyword evidence="3" id="KW-1185">Reference proteome</keyword>
<dbReference type="InterPro" id="IPR000182">
    <property type="entry name" value="GNAT_dom"/>
</dbReference>
<dbReference type="AlphaFoldDB" id="A0A6M8HNK8"/>
<dbReference type="SUPFAM" id="SSF55729">
    <property type="entry name" value="Acyl-CoA N-acyltransferases (Nat)"/>
    <property type="match status" value="1"/>
</dbReference>
<dbReference type="KEGG" id="lck:HN018_07255"/>